<name>A0A3B0WI55_9ZZZZ</name>
<dbReference type="SMART" id="SM00382">
    <property type="entry name" value="AAA"/>
    <property type="match status" value="1"/>
</dbReference>
<dbReference type="GO" id="GO:0005524">
    <property type="term" value="F:ATP binding"/>
    <property type="evidence" value="ECO:0007669"/>
    <property type="project" value="UniProtKB-KW"/>
</dbReference>
<evidence type="ECO:0000256" key="4">
    <source>
        <dbReference type="ARBA" id="ARBA00022840"/>
    </source>
</evidence>
<dbReference type="Gene3D" id="3.40.50.300">
    <property type="entry name" value="P-loop containing nucleotide triphosphate hydrolases"/>
    <property type="match status" value="1"/>
</dbReference>
<keyword evidence="4 6" id="KW-0067">ATP-binding</keyword>
<gene>
    <name evidence="6" type="ORF">MNBD_GAMMA06-1382</name>
</gene>
<dbReference type="PROSITE" id="PS50893">
    <property type="entry name" value="ABC_TRANSPORTER_2"/>
    <property type="match status" value="1"/>
</dbReference>
<keyword evidence="2" id="KW-0813">Transport</keyword>
<dbReference type="SUPFAM" id="SSF52540">
    <property type="entry name" value="P-loop containing nucleoside triphosphate hydrolases"/>
    <property type="match status" value="1"/>
</dbReference>
<feature type="domain" description="ABC transporter" evidence="5">
    <location>
        <begin position="5"/>
        <end position="234"/>
    </location>
</feature>
<evidence type="ECO:0000256" key="3">
    <source>
        <dbReference type="ARBA" id="ARBA00022741"/>
    </source>
</evidence>
<dbReference type="EMBL" id="UOFD01000082">
    <property type="protein sequence ID" value="VAW55011.1"/>
    <property type="molecule type" value="Genomic_DNA"/>
</dbReference>
<dbReference type="InterPro" id="IPR003439">
    <property type="entry name" value="ABC_transporter-like_ATP-bd"/>
</dbReference>
<organism evidence="6">
    <name type="scientific">hydrothermal vent metagenome</name>
    <dbReference type="NCBI Taxonomy" id="652676"/>
    <lineage>
        <taxon>unclassified sequences</taxon>
        <taxon>metagenomes</taxon>
        <taxon>ecological metagenomes</taxon>
    </lineage>
</organism>
<proteinExistence type="inferred from homology"/>
<dbReference type="PANTHER" id="PTHR43335:SF4">
    <property type="entry name" value="ABC TRANSPORTER, ATP-BINDING PROTEIN"/>
    <property type="match status" value="1"/>
</dbReference>
<dbReference type="InterPro" id="IPR027417">
    <property type="entry name" value="P-loop_NTPase"/>
</dbReference>
<evidence type="ECO:0000256" key="1">
    <source>
        <dbReference type="ARBA" id="ARBA00005417"/>
    </source>
</evidence>
<accession>A0A3B0WI55</accession>
<dbReference type="InterPro" id="IPR003593">
    <property type="entry name" value="AAA+_ATPase"/>
</dbReference>
<evidence type="ECO:0000256" key="2">
    <source>
        <dbReference type="ARBA" id="ARBA00022448"/>
    </source>
</evidence>
<evidence type="ECO:0000313" key="6">
    <source>
        <dbReference type="EMBL" id="VAW55011.1"/>
    </source>
</evidence>
<evidence type="ECO:0000259" key="5">
    <source>
        <dbReference type="PROSITE" id="PS50893"/>
    </source>
</evidence>
<protein>
    <submittedName>
        <fullName evidence="6">Gliding motility-associated ABC transporter ATP-binding protein GldA</fullName>
    </submittedName>
</protein>
<dbReference type="Pfam" id="PF00005">
    <property type="entry name" value="ABC_tran"/>
    <property type="match status" value="1"/>
</dbReference>
<dbReference type="PANTHER" id="PTHR43335">
    <property type="entry name" value="ABC TRANSPORTER, ATP-BINDING PROTEIN"/>
    <property type="match status" value="1"/>
</dbReference>
<keyword evidence="3" id="KW-0547">Nucleotide-binding</keyword>
<sequence length="310" mass="34229">MSSLISINNLTRHYGDFCAVNNISFELAAGDILGFLGPNGAGKSSTMQMLSGNLAPTFGAININGIDLLEDPKAAKASLGYLPENPPLYKEMTVIEYLKFCGRLHLIAKSQLDSVCNSAIERCGLTDVKQRLIRNLSKGYQQRVGIAQAILHSPPVIILDEPTVGLDPIQILEIRQLMKTLGENHGIILCTHILPEVQAVCNRVQIINHGELVYNANMVDMLNRKTTKFEISLQADITQAQLSMHDIFTSVETTENKNFLIASNVSAEKLTEYIVQQQWGLTRFAEEQTSLEQIFIDLTLNEKNTTANAA</sequence>
<reference evidence="6" key="1">
    <citation type="submission" date="2018-06" db="EMBL/GenBank/DDBJ databases">
        <authorList>
            <person name="Zhirakovskaya E."/>
        </authorList>
    </citation>
    <scope>NUCLEOTIDE SEQUENCE</scope>
</reference>
<dbReference type="AlphaFoldDB" id="A0A3B0WI55"/>
<comment type="similarity">
    <text evidence="1">Belongs to the ABC transporter superfamily.</text>
</comment>
<dbReference type="GO" id="GO:0016887">
    <property type="term" value="F:ATP hydrolysis activity"/>
    <property type="evidence" value="ECO:0007669"/>
    <property type="project" value="InterPro"/>
</dbReference>